<reference evidence="3" key="1">
    <citation type="submission" date="2020-09" db="EMBL/GenBank/DDBJ databases">
        <title>Iningainema tapete sp. nov. (Scytonemataceae, Cyanobacteria) from greenhouses in central Florida (USA) produces two types of nodularin with biosynthetic potential for microcystin-LR and anabaenopeptins.</title>
        <authorList>
            <person name="Berthold D.E."/>
            <person name="Lefler F.W."/>
            <person name="Huang I.-S."/>
            <person name="Abdulla H."/>
            <person name="Zimba P.V."/>
            <person name="Laughinghouse H.D. IV."/>
        </authorList>
    </citation>
    <scope>NUCLEOTIDE SEQUENCE</scope>
    <source>
        <strain evidence="3">BLCCT55</strain>
    </source>
</reference>
<feature type="compositionally biased region" description="Polar residues" evidence="1">
    <location>
        <begin position="1041"/>
        <end position="1059"/>
    </location>
</feature>
<feature type="region of interest" description="Disordered" evidence="1">
    <location>
        <begin position="1030"/>
        <end position="1069"/>
    </location>
</feature>
<keyword evidence="2" id="KW-0812">Transmembrane</keyword>
<dbReference type="EMBL" id="JACXAE010000025">
    <property type="protein sequence ID" value="MBD2771465.1"/>
    <property type="molecule type" value="Genomic_DNA"/>
</dbReference>
<comment type="caution">
    <text evidence="3">The sequence shown here is derived from an EMBL/GenBank/DDBJ whole genome shotgun (WGS) entry which is preliminary data.</text>
</comment>
<sequence>MTKHKYTRAFTRFWQKVVTLNKTATTPDPQWFLRILLISSRRHLQGGFVLPTTVMVILVVTLAITALVFRTFSRTSQVISERKQQVIYNSATPAIERAKSKLEYLFRQDTRLPAGIPSDSVIQSILQAPATGTADTYTLPGETRLVDFKDPDNNPGIGWYFQENGKTIVYSIIFKKQVTNSSGTTVANIRDNANTKADYLVVRNGPVNTNKSSTTGCGGAVQLASNERDWEPITSATLAKTFQITAFVVENANTPNRTVATLELQQDKQADKGNKWGAYFRYDLELFNAPTLRWNGAMHSDGNFFFGPFGTFRSYLISSTASCVNTSPNDSKVTTSRYTDQATGNVTFQGQFIAGRLNLQQFGGDSRFDLYNANGTPPTEDEQFKPELDSIELPSGSTINPDDLALDPVALFTQDIFKARGTTDSTNTSYLDPQWKTRDVYTKRRIFDEATNPPYLDDTYRADDRYGPNPTYDGKPITISQVKIPSGSKVGDVIPTTDTNYTALTRNTPPDPKSPEALGLDGYWERRAVTGGLRVLVGQRLELGNPLAPASNLPSNREHEFLQRRTQRDNVAAVQATAVYHYKSANGTTPVACVATTVHPGTAETLKRSATFETIKFKTATGDQEYIINDFFTGRGTNGWEFSVPTNSTALAPARQNLANFAGDTHGAFPPKQDTAASQAVAGLQVTHPYPEFTSYGDFSNLRRSLTGTSIADQSYRDTANCLLGMLAYNISYLNDYDYAQNWDNTNATVQLLDNLDAALAAAAGTVGARDPERAIKALQDNITSTNNQTYLPIKKQLIQLARLIATKEQVDLDRQNALGYTCDNAKFINAAVTALDKLCPSRAGAGYSQNDVKYKALYYIFPFSDHPEDRSDSYITGINPVSLATRYQAISNTDLSTIKIIPQALANWKVPKFPLNSTQINSIPGQPDSLPNSNKPGLNNLIKYVDAAGTETYYQVPFKDAALFNGREMMSVRVLDIDLDLLRSNNAPGGDQWLPTNDNTATDPNAPPPNGIVYAFREDAVREDAIARPAGSGMNAIPGGSSSDPDISTVNPTGNGITTKPVDYLPDPDRRPYGFRLKNGSNISRGTNTAGMSFVSDNPVYIQGDLNLHSTDGTNNPMKLLEEFKNDPPENTIPDNNGKLKDDWSNFYTRDRKDDRFAKPTDDTWRPTEVLGDSVTVLSNNFCDGSIEDGIIYPGIIFPAAILNSEYGCDSAALFTSYLNQNRPSAKLADLNPVGTSWLRENPLDSGSPIKISPDGKPWYKTSINDKEYELIPHPLGGTPPSSYLRFADNDPYCGVPSNRKCVGTASTTRVNAIIVQNIIPSRAGQSYGGFHMFPRMIENWDGKDLFMAGAFIQLRFSTQATGPFDQDAWEPSQTPLSTGNPHEYNFYFLPPNRRWGYDVALQYQTAGPVARRFSVPGNTRSEVYRELAVDDPYIQKLRCAKDSAGNQIDPTASCS</sequence>
<evidence type="ECO:0000313" key="3">
    <source>
        <dbReference type="EMBL" id="MBD2771465.1"/>
    </source>
</evidence>
<evidence type="ECO:0000256" key="1">
    <source>
        <dbReference type="SAM" id="MobiDB-lite"/>
    </source>
</evidence>
<gene>
    <name evidence="3" type="ORF">ICL16_04895</name>
</gene>
<keyword evidence="2" id="KW-1133">Transmembrane helix</keyword>
<feature type="region of interest" description="Disordered" evidence="1">
    <location>
        <begin position="455"/>
        <end position="478"/>
    </location>
</feature>
<feature type="transmembrane region" description="Helical" evidence="2">
    <location>
        <begin position="48"/>
        <end position="69"/>
    </location>
</feature>
<name>A0A8J7CAK9_9CYAN</name>
<keyword evidence="4" id="KW-1185">Reference proteome</keyword>
<feature type="region of interest" description="Disordered" evidence="1">
    <location>
        <begin position="500"/>
        <end position="519"/>
    </location>
</feature>
<dbReference type="InterPro" id="IPR049774">
    <property type="entry name" value="EPS_HpsA-like"/>
</dbReference>
<evidence type="ECO:0000256" key="2">
    <source>
        <dbReference type="SAM" id="Phobius"/>
    </source>
</evidence>
<proteinExistence type="predicted"/>
<evidence type="ECO:0000313" key="4">
    <source>
        <dbReference type="Proteomes" id="UP000629098"/>
    </source>
</evidence>
<protein>
    <submittedName>
        <fullName evidence="3">Uncharacterized protein</fullName>
    </submittedName>
</protein>
<accession>A0A8J7CAK9</accession>
<dbReference type="NCBIfam" id="NF038301">
    <property type="entry name" value="EPS_HpsA"/>
    <property type="match status" value="1"/>
</dbReference>
<dbReference type="Proteomes" id="UP000629098">
    <property type="component" value="Unassembled WGS sequence"/>
</dbReference>
<dbReference type="RefSeq" id="WP_190825760.1">
    <property type="nucleotide sequence ID" value="NZ_CAWPPI010000025.1"/>
</dbReference>
<keyword evidence="2" id="KW-0472">Membrane</keyword>
<organism evidence="3 4">
    <name type="scientific">Iningainema tapete BLCC-T55</name>
    <dbReference type="NCBI Taxonomy" id="2748662"/>
    <lineage>
        <taxon>Bacteria</taxon>
        <taxon>Bacillati</taxon>
        <taxon>Cyanobacteriota</taxon>
        <taxon>Cyanophyceae</taxon>
        <taxon>Nostocales</taxon>
        <taxon>Scytonemataceae</taxon>
        <taxon>Iningainema tapete</taxon>
    </lineage>
</organism>